<dbReference type="OrthoDB" id="16772at2759"/>
<reference evidence="5 6" key="2">
    <citation type="journal article" date="2012" name="Open Biol.">
        <title>Characteristics of nucleosomes and linker DNA regions on the genome of the basidiomycete Mixia osmundae revealed by mono- and dinucleosome mapping.</title>
        <authorList>
            <person name="Nishida H."/>
            <person name="Kondo S."/>
            <person name="Matsumoto T."/>
            <person name="Suzuki Y."/>
            <person name="Yoshikawa H."/>
            <person name="Taylor T.D."/>
            <person name="Sugiyama J."/>
        </authorList>
    </citation>
    <scope>NUCLEOTIDE SEQUENCE [LARGE SCALE GENOMIC DNA]</scope>
    <source>
        <strain evidence="6">CBS 9802 / IAM 14324 / JCM 22182 / KY 12970</strain>
    </source>
</reference>
<reference evidence="5 6" key="1">
    <citation type="journal article" date="2011" name="J. Gen. Appl. Microbiol.">
        <title>Draft genome sequencing of the enigmatic basidiomycete Mixia osmundae.</title>
        <authorList>
            <person name="Nishida H."/>
            <person name="Nagatsuka Y."/>
            <person name="Sugiyama J."/>
        </authorList>
    </citation>
    <scope>NUCLEOTIDE SEQUENCE [LARGE SCALE GENOMIC DNA]</scope>
    <source>
        <strain evidence="6">CBS 9802 / IAM 14324 / JCM 22182 / KY 12970</strain>
    </source>
</reference>
<protein>
    <recommendedName>
        <fullName evidence="2">Autophagy-related protein 14</fullName>
    </recommendedName>
</protein>
<evidence type="ECO:0000256" key="2">
    <source>
        <dbReference type="ARBA" id="ARBA00013807"/>
    </source>
</evidence>
<name>G7DYX4_MIXOS</name>
<organism evidence="5 6">
    <name type="scientific">Mixia osmundae (strain CBS 9802 / IAM 14324 / JCM 22182 / KY 12970)</name>
    <dbReference type="NCBI Taxonomy" id="764103"/>
    <lineage>
        <taxon>Eukaryota</taxon>
        <taxon>Fungi</taxon>
        <taxon>Dikarya</taxon>
        <taxon>Basidiomycota</taxon>
        <taxon>Pucciniomycotina</taxon>
        <taxon>Mixiomycetes</taxon>
        <taxon>Mixiales</taxon>
        <taxon>Mixiaceae</taxon>
        <taxon>Mixia</taxon>
    </lineage>
</organism>
<feature type="region of interest" description="Disordered" evidence="4">
    <location>
        <begin position="400"/>
        <end position="457"/>
    </location>
</feature>
<dbReference type="PANTHER" id="PTHR15157:SF5">
    <property type="entry name" value="UV RADIATION RESISTANCE-ASSOCIATED GENE PROTEIN"/>
    <property type="match status" value="1"/>
</dbReference>
<feature type="compositionally biased region" description="Basic and acidic residues" evidence="4">
    <location>
        <begin position="379"/>
        <end position="389"/>
    </location>
</feature>
<comment type="caution">
    <text evidence="5">The sequence shown here is derived from an EMBL/GenBank/DDBJ whole genome shotgun (WGS) entry which is preliminary data.</text>
</comment>
<comment type="similarity">
    <text evidence="1">Belongs to the ATG14 family.</text>
</comment>
<dbReference type="RefSeq" id="XP_014567201.1">
    <property type="nucleotide sequence ID" value="XM_014711715.1"/>
</dbReference>
<feature type="compositionally biased region" description="Basic and acidic residues" evidence="4">
    <location>
        <begin position="400"/>
        <end position="426"/>
    </location>
</feature>
<dbReference type="EMBL" id="BABT02000063">
    <property type="protein sequence ID" value="GAA95784.1"/>
    <property type="molecule type" value="Genomic_DNA"/>
</dbReference>
<dbReference type="Pfam" id="PF10186">
    <property type="entry name" value="ATG14"/>
    <property type="match status" value="1"/>
</dbReference>
<evidence type="ECO:0000313" key="6">
    <source>
        <dbReference type="Proteomes" id="UP000009131"/>
    </source>
</evidence>
<keyword evidence="6" id="KW-1185">Reference proteome</keyword>
<dbReference type="PANTHER" id="PTHR15157">
    <property type="entry name" value="UV RADIATION RESISTANCE-ASSOCIATED GENE PROTEIN"/>
    <property type="match status" value="1"/>
</dbReference>
<proteinExistence type="inferred from homology"/>
<accession>G7DYX4</accession>
<keyword evidence="3" id="KW-0175">Coiled coil</keyword>
<dbReference type="GO" id="GO:0000323">
    <property type="term" value="C:lytic vacuole"/>
    <property type="evidence" value="ECO:0007669"/>
    <property type="project" value="TreeGrafter"/>
</dbReference>
<evidence type="ECO:0000256" key="3">
    <source>
        <dbReference type="ARBA" id="ARBA00023054"/>
    </source>
</evidence>
<dbReference type="HOGENOM" id="CLU_598625_0_0_1"/>
<sequence>MQCPSCDRHDRSRLLCSSCLTAKLSSYRLHLKQSRAAIVTAQARADAAYASSSLPVVRHAQARASALADTVRQCQQRSKVLRDRVDDLQTQVQARRAALSHRRQVLATAAQRRADLCAEQERAMSAQELRLRDRWQTDAEEIASHRRALLRTVLLVFDLDERAIVGLALPSSAITTGVSATALQDKDAINAALLYTAHAVRLIAMYLGIRLPYRVNLGPKPFIRPSRAAESDPAHKRQALYLASSAAAVTPDDDLQRSPSASRLPFLKAKPASLAKESRPARAESYNQLAPALAMLAYDILFLANSQAIDVLPESHDAILSNLARLCTDESKTLGHPSHATLSSYLHVSEHPRVTYSSVLSLFLPTVETAAATAQAGRETGRDLAHNDRSEDEWDLVEVRKERPMPTRRATDPKPAADVEKRGSAERRHHHSVEHALSPVLQGALRRSQAKLNAQTK</sequence>
<evidence type="ECO:0000256" key="4">
    <source>
        <dbReference type="SAM" id="MobiDB-lite"/>
    </source>
</evidence>
<dbReference type="GO" id="GO:0005768">
    <property type="term" value="C:endosome"/>
    <property type="evidence" value="ECO:0007669"/>
    <property type="project" value="TreeGrafter"/>
</dbReference>
<dbReference type="AlphaFoldDB" id="G7DYX4"/>
<dbReference type="GO" id="GO:0035493">
    <property type="term" value="P:SNARE complex assembly"/>
    <property type="evidence" value="ECO:0007669"/>
    <property type="project" value="TreeGrafter"/>
</dbReference>
<dbReference type="Proteomes" id="UP000009131">
    <property type="component" value="Unassembled WGS sequence"/>
</dbReference>
<dbReference type="GO" id="GO:0032991">
    <property type="term" value="C:protein-containing complex"/>
    <property type="evidence" value="ECO:0007669"/>
    <property type="project" value="UniProtKB-ARBA"/>
</dbReference>
<evidence type="ECO:0000256" key="1">
    <source>
        <dbReference type="ARBA" id="ARBA00009574"/>
    </source>
</evidence>
<gene>
    <name evidence="5" type="primary">Mo02441</name>
    <name evidence="5" type="ORF">E5Q_02441</name>
</gene>
<dbReference type="GO" id="GO:0000149">
    <property type="term" value="F:SNARE binding"/>
    <property type="evidence" value="ECO:0007669"/>
    <property type="project" value="TreeGrafter"/>
</dbReference>
<evidence type="ECO:0000313" key="5">
    <source>
        <dbReference type="EMBL" id="GAA95784.1"/>
    </source>
</evidence>
<feature type="region of interest" description="Disordered" evidence="4">
    <location>
        <begin position="374"/>
        <end position="393"/>
    </location>
</feature>
<dbReference type="InterPro" id="IPR018791">
    <property type="entry name" value="UV_resistance/autophagy_Atg14"/>
</dbReference>
<dbReference type="InParanoid" id="G7DYX4"/>